<evidence type="ECO:0000313" key="2">
    <source>
        <dbReference type="EMBL" id="SVC73247.1"/>
    </source>
</evidence>
<name>A0A382PK74_9ZZZZ</name>
<feature type="transmembrane region" description="Helical" evidence="1">
    <location>
        <begin position="12"/>
        <end position="30"/>
    </location>
</feature>
<evidence type="ECO:0008006" key="3">
    <source>
        <dbReference type="Google" id="ProtNLM"/>
    </source>
</evidence>
<dbReference type="InterPro" id="IPR012902">
    <property type="entry name" value="N_methyl_site"/>
</dbReference>
<protein>
    <recommendedName>
        <fullName evidence="3">Prepilin-type N-terminal cleavage/methylation domain-containing protein</fullName>
    </recommendedName>
</protein>
<accession>A0A382PK74</accession>
<gene>
    <name evidence="2" type="ORF">METZ01_LOCUS326101</name>
</gene>
<proteinExistence type="predicted"/>
<dbReference type="Pfam" id="PF07963">
    <property type="entry name" value="N_methyl"/>
    <property type="match status" value="1"/>
</dbReference>
<dbReference type="EMBL" id="UINC01107688">
    <property type="protein sequence ID" value="SVC73247.1"/>
    <property type="molecule type" value="Genomic_DNA"/>
</dbReference>
<keyword evidence="1" id="KW-0812">Transmembrane</keyword>
<dbReference type="PROSITE" id="PS00409">
    <property type="entry name" value="PROKAR_NTER_METHYL"/>
    <property type="match status" value="1"/>
</dbReference>
<organism evidence="2">
    <name type="scientific">marine metagenome</name>
    <dbReference type="NCBI Taxonomy" id="408172"/>
    <lineage>
        <taxon>unclassified sequences</taxon>
        <taxon>metagenomes</taxon>
        <taxon>ecological metagenomes</taxon>
    </lineage>
</organism>
<sequence length="31" mass="3300">MQTNKGFTLIEMLVSTAIGAIIVAALFISFV</sequence>
<evidence type="ECO:0000256" key="1">
    <source>
        <dbReference type="SAM" id="Phobius"/>
    </source>
</evidence>
<feature type="non-terminal residue" evidence="2">
    <location>
        <position position="31"/>
    </location>
</feature>
<keyword evidence="1" id="KW-1133">Transmembrane helix</keyword>
<dbReference type="AlphaFoldDB" id="A0A382PK74"/>
<dbReference type="NCBIfam" id="TIGR02532">
    <property type="entry name" value="IV_pilin_GFxxxE"/>
    <property type="match status" value="1"/>
</dbReference>
<reference evidence="2" key="1">
    <citation type="submission" date="2018-05" db="EMBL/GenBank/DDBJ databases">
        <authorList>
            <person name="Lanie J.A."/>
            <person name="Ng W.-L."/>
            <person name="Kazmierczak K.M."/>
            <person name="Andrzejewski T.M."/>
            <person name="Davidsen T.M."/>
            <person name="Wayne K.J."/>
            <person name="Tettelin H."/>
            <person name="Glass J.I."/>
            <person name="Rusch D."/>
            <person name="Podicherti R."/>
            <person name="Tsui H.-C.T."/>
            <person name="Winkler M.E."/>
        </authorList>
    </citation>
    <scope>NUCLEOTIDE SEQUENCE</scope>
</reference>
<keyword evidence="1" id="KW-0472">Membrane</keyword>